<dbReference type="GO" id="GO:0003755">
    <property type="term" value="F:peptidyl-prolyl cis-trans isomerase activity"/>
    <property type="evidence" value="ECO:0007669"/>
    <property type="project" value="UniProtKB-EC"/>
</dbReference>
<dbReference type="SUPFAM" id="SSF54534">
    <property type="entry name" value="FKBP-like"/>
    <property type="match status" value="1"/>
</dbReference>
<dbReference type="Gene3D" id="3.10.50.40">
    <property type="match status" value="1"/>
</dbReference>
<dbReference type="InterPro" id="IPR046357">
    <property type="entry name" value="PPIase_dom_sf"/>
</dbReference>
<accession>A0ABU9EA88</accession>
<dbReference type="EC" id="5.2.1.8" evidence="3"/>
<dbReference type="RefSeq" id="WP_405282422.1">
    <property type="nucleotide sequence ID" value="NZ_CP144380.1"/>
</dbReference>
<keyword evidence="1 3" id="KW-0413">Isomerase</keyword>
<organism evidence="3 4">
    <name type="scientific">Gaopeijia maritima</name>
    <dbReference type="NCBI Taxonomy" id="3119007"/>
    <lineage>
        <taxon>Bacteria</taxon>
        <taxon>Pseudomonadati</taxon>
        <taxon>Gemmatimonadota</taxon>
        <taxon>Longimicrobiia</taxon>
        <taxon>Gaopeijiales</taxon>
        <taxon>Gaopeijiaceae</taxon>
        <taxon>Gaopeijia</taxon>
    </lineage>
</organism>
<feature type="domain" description="PpiC" evidence="2">
    <location>
        <begin position="127"/>
        <end position="229"/>
    </location>
</feature>
<keyword evidence="1" id="KW-0697">Rotamase</keyword>
<comment type="caution">
    <text evidence="3">The sequence shown here is derived from an EMBL/GenBank/DDBJ whole genome shotgun (WGS) entry which is preliminary data.</text>
</comment>
<dbReference type="InterPro" id="IPR050245">
    <property type="entry name" value="PrsA_foldase"/>
</dbReference>
<dbReference type="Pfam" id="PF00639">
    <property type="entry name" value="Rotamase"/>
    <property type="match status" value="1"/>
</dbReference>
<dbReference type="Proteomes" id="UP001484239">
    <property type="component" value="Unassembled WGS sequence"/>
</dbReference>
<evidence type="ECO:0000313" key="3">
    <source>
        <dbReference type="EMBL" id="MEK9501648.1"/>
    </source>
</evidence>
<reference evidence="3 4" key="1">
    <citation type="submission" date="2024-02" db="EMBL/GenBank/DDBJ databases">
        <title>A novel Gemmatimonadota bacterium.</title>
        <authorList>
            <person name="Du Z.-J."/>
            <person name="Ye Y.-Q."/>
        </authorList>
    </citation>
    <scope>NUCLEOTIDE SEQUENCE [LARGE SCALE GENOMIC DNA]</scope>
    <source>
        <strain evidence="3 4">DH-20</strain>
    </source>
</reference>
<dbReference type="PROSITE" id="PS50198">
    <property type="entry name" value="PPIC_PPIASE_2"/>
    <property type="match status" value="1"/>
</dbReference>
<evidence type="ECO:0000259" key="2">
    <source>
        <dbReference type="PROSITE" id="PS50198"/>
    </source>
</evidence>
<evidence type="ECO:0000256" key="1">
    <source>
        <dbReference type="PROSITE-ProRule" id="PRU00278"/>
    </source>
</evidence>
<name>A0ABU9EA88_9BACT</name>
<dbReference type="PANTHER" id="PTHR47245:SF2">
    <property type="entry name" value="PEPTIDYL-PROLYL CIS-TRANS ISOMERASE HP_0175-RELATED"/>
    <property type="match status" value="1"/>
</dbReference>
<dbReference type="PANTHER" id="PTHR47245">
    <property type="entry name" value="PEPTIDYLPROLYL ISOMERASE"/>
    <property type="match status" value="1"/>
</dbReference>
<sequence length="426" mass="45050">MSALRRSPCTAPHTAPLRRARRLWIPLVGGLSIGACGGGAPVAVEAGGATFTADEVLGLPEDRQRLLGELAVFAQAVADSALADLGRPWVEARLTDLGWQRLQAQRALDSAGVGDDVLLARYRTAPQLELTVRHLLVFSERYETDATRDAARAKAEAALARILDGEPFPQVAAEVSEEPGAESREGLLTPGREGAWVPEFWRAATDLEPGEVSPVVETQYGFHVLRLEARDTVDFAEARSGVALEVAELMGLRAGDVPRPAVPDDLPEPPAVDRLFDPAAPDSDPLAAGDGWSVTLGDLRDAVATLPYAEWSRLRRDAGALAPAWLGAVEAAVAEQAAAAAGIETDEADRATIEREFADRGEQWALQLRLATGGSAESIRAAALAALANSGQNASIARDALRAEWGGLLHRLRPIRVGETPPGPGA</sequence>
<dbReference type="InterPro" id="IPR000297">
    <property type="entry name" value="PPIase_PpiC"/>
</dbReference>
<dbReference type="EMBL" id="JBBHLI010000006">
    <property type="protein sequence ID" value="MEK9501648.1"/>
    <property type="molecule type" value="Genomic_DNA"/>
</dbReference>
<gene>
    <name evidence="3" type="ORF">WI372_11715</name>
</gene>
<keyword evidence="4" id="KW-1185">Reference proteome</keyword>
<protein>
    <submittedName>
        <fullName evidence="3">Peptidylprolyl isomerase</fullName>
        <ecNumber evidence="3">5.2.1.8</ecNumber>
    </submittedName>
</protein>
<evidence type="ECO:0000313" key="4">
    <source>
        <dbReference type="Proteomes" id="UP001484239"/>
    </source>
</evidence>
<proteinExistence type="predicted"/>